<name>A0AAN9NK99_PHACN</name>
<comment type="caution">
    <text evidence="1">The sequence shown here is derived from an EMBL/GenBank/DDBJ whole genome shotgun (WGS) entry which is preliminary data.</text>
</comment>
<accession>A0AAN9NK99</accession>
<evidence type="ECO:0000313" key="2">
    <source>
        <dbReference type="Proteomes" id="UP001374584"/>
    </source>
</evidence>
<dbReference type="AlphaFoldDB" id="A0AAN9NK99"/>
<dbReference type="EMBL" id="JAYMYR010000003">
    <property type="protein sequence ID" value="KAK7372277.1"/>
    <property type="molecule type" value="Genomic_DNA"/>
</dbReference>
<keyword evidence="2" id="KW-1185">Reference proteome</keyword>
<gene>
    <name evidence="1" type="ORF">VNO80_05652</name>
</gene>
<dbReference type="Proteomes" id="UP001374584">
    <property type="component" value="Unassembled WGS sequence"/>
</dbReference>
<organism evidence="1 2">
    <name type="scientific">Phaseolus coccineus</name>
    <name type="common">Scarlet runner bean</name>
    <name type="synonym">Phaseolus multiflorus</name>
    <dbReference type="NCBI Taxonomy" id="3886"/>
    <lineage>
        <taxon>Eukaryota</taxon>
        <taxon>Viridiplantae</taxon>
        <taxon>Streptophyta</taxon>
        <taxon>Embryophyta</taxon>
        <taxon>Tracheophyta</taxon>
        <taxon>Spermatophyta</taxon>
        <taxon>Magnoliopsida</taxon>
        <taxon>eudicotyledons</taxon>
        <taxon>Gunneridae</taxon>
        <taxon>Pentapetalae</taxon>
        <taxon>rosids</taxon>
        <taxon>fabids</taxon>
        <taxon>Fabales</taxon>
        <taxon>Fabaceae</taxon>
        <taxon>Papilionoideae</taxon>
        <taxon>50 kb inversion clade</taxon>
        <taxon>NPAAA clade</taxon>
        <taxon>indigoferoid/millettioid clade</taxon>
        <taxon>Phaseoleae</taxon>
        <taxon>Phaseolus</taxon>
    </lineage>
</organism>
<evidence type="ECO:0000313" key="1">
    <source>
        <dbReference type="EMBL" id="KAK7372277.1"/>
    </source>
</evidence>
<reference evidence="1 2" key="1">
    <citation type="submission" date="2024-01" db="EMBL/GenBank/DDBJ databases">
        <title>The genomes of 5 underutilized Papilionoideae crops provide insights into root nodulation and disease resistanc.</title>
        <authorList>
            <person name="Jiang F."/>
        </authorList>
    </citation>
    <scope>NUCLEOTIDE SEQUENCE [LARGE SCALE GENOMIC DNA]</scope>
    <source>
        <strain evidence="1">JINMINGXINNONG_FW02</strain>
        <tissue evidence="1">Leaves</tissue>
    </source>
</reference>
<sequence length="100" mass="11022">MVEGTTLPLDPTRAEKVNRIRPRNDGRYVKCARKSEIHVDAITQSEKDNLIVCHEAVFKTVMCGLTRGALPLTPPSDTLISRDRGIGLVVRAWAPPGCQL</sequence>
<proteinExistence type="predicted"/>
<protein>
    <submittedName>
        <fullName evidence="1">Uncharacterized protein</fullName>
    </submittedName>
</protein>